<protein>
    <submittedName>
        <fullName evidence="1">Uncharacterized protein</fullName>
    </submittedName>
</protein>
<dbReference type="Proteomes" id="UP001054945">
    <property type="component" value="Unassembled WGS sequence"/>
</dbReference>
<gene>
    <name evidence="1" type="ORF">CEXT_73891</name>
</gene>
<comment type="caution">
    <text evidence="1">The sequence shown here is derived from an EMBL/GenBank/DDBJ whole genome shotgun (WGS) entry which is preliminary data.</text>
</comment>
<organism evidence="1 2">
    <name type="scientific">Caerostris extrusa</name>
    <name type="common">Bark spider</name>
    <name type="synonym">Caerostris bankana</name>
    <dbReference type="NCBI Taxonomy" id="172846"/>
    <lineage>
        <taxon>Eukaryota</taxon>
        <taxon>Metazoa</taxon>
        <taxon>Ecdysozoa</taxon>
        <taxon>Arthropoda</taxon>
        <taxon>Chelicerata</taxon>
        <taxon>Arachnida</taxon>
        <taxon>Araneae</taxon>
        <taxon>Araneomorphae</taxon>
        <taxon>Entelegynae</taxon>
        <taxon>Araneoidea</taxon>
        <taxon>Araneidae</taxon>
        <taxon>Caerostris</taxon>
    </lineage>
</organism>
<evidence type="ECO:0000313" key="2">
    <source>
        <dbReference type="Proteomes" id="UP001054945"/>
    </source>
</evidence>
<dbReference type="EMBL" id="BPLR01004231">
    <property type="protein sequence ID" value="GIX93305.1"/>
    <property type="molecule type" value="Genomic_DNA"/>
</dbReference>
<name>A0AAV4PBF2_CAEEX</name>
<accession>A0AAV4PBF2</accession>
<keyword evidence="2" id="KW-1185">Reference proteome</keyword>
<evidence type="ECO:0000313" key="1">
    <source>
        <dbReference type="EMBL" id="GIX93305.1"/>
    </source>
</evidence>
<proteinExistence type="predicted"/>
<sequence length="99" mass="11614">MDALLRAGSGLPALRNLYQRVGRLKELEVGHRFNNGHFPPDRQIRDQKQILMTVLEEHESMRPATQLSQQDTIRFEKKLTEDFSYKITSQSIFWEKIAN</sequence>
<reference evidence="1 2" key="1">
    <citation type="submission" date="2021-06" db="EMBL/GenBank/DDBJ databases">
        <title>Caerostris extrusa draft genome.</title>
        <authorList>
            <person name="Kono N."/>
            <person name="Arakawa K."/>
        </authorList>
    </citation>
    <scope>NUCLEOTIDE SEQUENCE [LARGE SCALE GENOMIC DNA]</scope>
</reference>
<dbReference type="AlphaFoldDB" id="A0AAV4PBF2"/>